<proteinExistence type="predicted"/>
<organism evidence="1 2">
    <name type="scientific">Riccia sorocarpa</name>
    <dbReference type="NCBI Taxonomy" id="122646"/>
    <lineage>
        <taxon>Eukaryota</taxon>
        <taxon>Viridiplantae</taxon>
        <taxon>Streptophyta</taxon>
        <taxon>Embryophyta</taxon>
        <taxon>Marchantiophyta</taxon>
        <taxon>Marchantiopsida</taxon>
        <taxon>Marchantiidae</taxon>
        <taxon>Marchantiales</taxon>
        <taxon>Ricciaceae</taxon>
        <taxon>Riccia</taxon>
    </lineage>
</organism>
<keyword evidence="2" id="KW-1185">Reference proteome</keyword>
<gene>
    <name evidence="1" type="ORF">R1sor_001159</name>
</gene>
<dbReference type="AlphaFoldDB" id="A0ABD3GYB5"/>
<dbReference type="EMBL" id="JBJQOH010000006">
    <property type="protein sequence ID" value="KAL3683137.1"/>
    <property type="molecule type" value="Genomic_DNA"/>
</dbReference>
<protein>
    <recommendedName>
        <fullName evidence="3">Reverse transcriptase domain-containing protein</fullName>
    </recommendedName>
</protein>
<reference evidence="1 2" key="1">
    <citation type="submission" date="2024-09" db="EMBL/GenBank/DDBJ databases">
        <title>Chromosome-scale assembly of Riccia sorocarpa.</title>
        <authorList>
            <person name="Paukszto L."/>
        </authorList>
    </citation>
    <scope>NUCLEOTIDE SEQUENCE [LARGE SCALE GENOMIC DNA]</scope>
    <source>
        <strain evidence="1">LP-2024</strain>
        <tissue evidence="1">Aerial parts of the thallus</tissue>
    </source>
</reference>
<name>A0ABD3GYB5_9MARC</name>
<evidence type="ECO:0000313" key="1">
    <source>
        <dbReference type="EMBL" id="KAL3683137.1"/>
    </source>
</evidence>
<evidence type="ECO:0000313" key="2">
    <source>
        <dbReference type="Proteomes" id="UP001633002"/>
    </source>
</evidence>
<sequence length="123" mass="14032">MRALRKEEENGSLTGLRILNAKSVLHELFADDTSFFIRARASDFQKARSTIEKFKQASGALLNVQKSMIMALGLNSKGIARVNRAIRNFLWGFSAEGKPKVALIAYARWFKQLHWEKVKQHVK</sequence>
<dbReference type="Proteomes" id="UP001633002">
    <property type="component" value="Unassembled WGS sequence"/>
</dbReference>
<accession>A0ABD3GYB5</accession>
<evidence type="ECO:0008006" key="3">
    <source>
        <dbReference type="Google" id="ProtNLM"/>
    </source>
</evidence>
<comment type="caution">
    <text evidence="1">The sequence shown here is derived from an EMBL/GenBank/DDBJ whole genome shotgun (WGS) entry which is preliminary data.</text>
</comment>